<keyword evidence="7" id="KW-0808">Transferase</keyword>
<comment type="pathway">
    <text evidence="2">Siderophore biosynthesis.</text>
</comment>
<dbReference type="InterPro" id="IPR001216">
    <property type="entry name" value="P-phosphate_BS"/>
</dbReference>
<dbReference type="RefSeq" id="WP_074674397.1">
    <property type="nucleotide sequence ID" value="NZ_FNTB01000001.1"/>
</dbReference>
<organism evidence="10 11">
    <name type="scientific">Maribacter dokdonensis</name>
    <dbReference type="NCBI Taxonomy" id="320912"/>
    <lineage>
        <taxon>Bacteria</taxon>
        <taxon>Pseudomonadati</taxon>
        <taxon>Bacteroidota</taxon>
        <taxon>Flavobacteriia</taxon>
        <taxon>Flavobacteriales</taxon>
        <taxon>Flavobacteriaceae</taxon>
        <taxon>Maribacter</taxon>
    </lineage>
</organism>
<comment type="subunit">
    <text evidence="4">Homodimer.</text>
</comment>
<evidence type="ECO:0000256" key="1">
    <source>
        <dbReference type="ARBA" id="ARBA00001933"/>
    </source>
</evidence>
<protein>
    <recommendedName>
        <fullName evidence="6">N-(2-amino-2-carboxyethyl)-L-glutamate synthase</fullName>
        <ecNumber evidence="5">2.5.1.140</ecNumber>
    </recommendedName>
</protein>
<evidence type="ECO:0000256" key="2">
    <source>
        <dbReference type="ARBA" id="ARBA00004924"/>
    </source>
</evidence>
<dbReference type="InterPro" id="IPR001926">
    <property type="entry name" value="TrpB-like_PALP"/>
</dbReference>
<dbReference type="NCBIfam" id="TIGR03945">
    <property type="entry name" value="PLP_SbnA_fam"/>
    <property type="match status" value="1"/>
</dbReference>
<gene>
    <name evidence="10" type="ORF">SAMN05192540_3681</name>
</gene>
<evidence type="ECO:0000256" key="7">
    <source>
        <dbReference type="ARBA" id="ARBA00022679"/>
    </source>
</evidence>
<dbReference type="OrthoDB" id="9808024at2"/>
<evidence type="ECO:0000256" key="5">
    <source>
        <dbReference type="ARBA" id="ARBA00012331"/>
    </source>
</evidence>
<dbReference type="AlphaFoldDB" id="A0A1H4U5B3"/>
<evidence type="ECO:0000256" key="3">
    <source>
        <dbReference type="ARBA" id="ARBA00008519"/>
    </source>
</evidence>
<dbReference type="Gene3D" id="3.40.50.1100">
    <property type="match status" value="2"/>
</dbReference>
<dbReference type="Pfam" id="PF00291">
    <property type="entry name" value="PALP"/>
    <property type="match status" value="1"/>
</dbReference>
<dbReference type="Proteomes" id="UP000183038">
    <property type="component" value="Unassembled WGS sequence"/>
</dbReference>
<dbReference type="PROSITE" id="PS00901">
    <property type="entry name" value="CYS_SYNTHASE"/>
    <property type="match status" value="1"/>
</dbReference>
<feature type="domain" description="Tryptophan synthase beta chain-like PALP" evidence="9">
    <location>
        <begin position="15"/>
        <end position="301"/>
    </location>
</feature>
<reference evidence="10 11" key="1">
    <citation type="submission" date="2016-10" db="EMBL/GenBank/DDBJ databases">
        <authorList>
            <person name="de Groot N.N."/>
        </authorList>
    </citation>
    <scope>NUCLEOTIDE SEQUENCE [LARGE SCALE GENOMIC DNA]</scope>
    <source>
        <strain evidence="10 11">MAR_2009_71</strain>
    </source>
</reference>
<sequence length="333" mass="36608">MITQNITSISESIIDTVGNTPLVKLNNVLNDSHFNLFGKLEAANPAGSIKDRTSLFILKQALASGTIKKGDTVIESSSGNMAVGLAQACLYYDLKLIVVVDPKLNSHTEKILKTYGVRIEHVTVPKENGGYLAARLERVQQLLDQIPNSYWSNQYGNQNNPLTHHETMSELMDSLHGKLDYLFVATSTCGTLMGCADYIHENHLNTKIIAVDAVGSVLFGGPPLKRLIPGHGAGVPSQFLDPSRIYDHVYVDDVDCARGCWSLLEKEAILCGGSSGGMISAVRKYSQKIEQDSNCALFLCDRGERYLDTIYNRDWLLKELPESKNAFTPIGGW</sequence>
<comment type="cofactor">
    <cofactor evidence="1">
        <name>pyridoxal 5'-phosphate</name>
        <dbReference type="ChEBI" id="CHEBI:597326"/>
    </cofactor>
</comment>
<dbReference type="EC" id="2.5.1.140" evidence="5"/>
<accession>A0A1H4U5B3</accession>
<evidence type="ECO:0000256" key="8">
    <source>
        <dbReference type="ARBA" id="ARBA00022898"/>
    </source>
</evidence>
<dbReference type="InterPro" id="IPR050214">
    <property type="entry name" value="Cys_Synth/Cystath_Beta-Synth"/>
</dbReference>
<proteinExistence type="inferred from homology"/>
<evidence type="ECO:0000313" key="11">
    <source>
        <dbReference type="Proteomes" id="UP000183038"/>
    </source>
</evidence>
<dbReference type="GO" id="GO:0016765">
    <property type="term" value="F:transferase activity, transferring alkyl or aryl (other than methyl) groups"/>
    <property type="evidence" value="ECO:0007669"/>
    <property type="project" value="UniProtKB-ARBA"/>
</dbReference>
<dbReference type="CDD" id="cd01561">
    <property type="entry name" value="CBS_like"/>
    <property type="match status" value="1"/>
</dbReference>
<dbReference type="SUPFAM" id="SSF53686">
    <property type="entry name" value="Tryptophan synthase beta subunit-like PLP-dependent enzymes"/>
    <property type="match status" value="1"/>
</dbReference>
<dbReference type="EMBL" id="FNTB01000001">
    <property type="protein sequence ID" value="SEC63800.1"/>
    <property type="molecule type" value="Genomic_DNA"/>
</dbReference>
<dbReference type="PANTHER" id="PTHR10314">
    <property type="entry name" value="CYSTATHIONINE BETA-SYNTHASE"/>
    <property type="match status" value="1"/>
</dbReference>
<evidence type="ECO:0000256" key="6">
    <source>
        <dbReference type="ARBA" id="ARBA00016985"/>
    </source>
</evidence>
<comment type="similarity">
    <text evidence="3">Belongs to the cysteine synthase/cystathionine beta-synthase family. SbnA subfamily.</text>
</comment>
<evidence type="ECO:0000259" key="9">
    <source>
        <dbReference type="Pfam" id="PF00291"/>
    </source>
</evidence>
<evidence type="ECO:0000256" key="4">
    <source>
        <dbReference type="ARBA" id="ARBA00011738"/>
    </source>
</evidence>
<dbReference type="InterPro" id="IPR023927">
    <property type="entry name" value="SbnA"/>
</dbReference>
<dbReference type="GO" id="GO:0006535">
    <property type="term" value="P:cysteine biosynthetic process from serine"/>
    <property type="evidence" value="ECO:0007669"/>
    <property type="project" value="InterPro"/>
</dbReference>
<evidence type="ECO:0000313" key="10">
    <source>
        <dbReference type="EMBL" id="SEC63800.1"/>
    </source>
</evidence>
<name>A0A1H4U5B3_9FLAO</name>
<dbReference type="InterPro" id="IPR036052">
    <property type="entry name" value="TrpB-like_PALP_sf"/>
</dbReference>
<keyword evidence="8" id="KW-0663">Pyridoxal phosphate</keyword>